<name>A0ABP5QMC6_9ACTN</name>
<evidence type="ECO:0000256" key="1">
    <source>
        <dbReference type="SAM" id="MobiDB-lite"/>
    </source>
</evidence>
<comment type="caution">
    <text evidence="2">The sequence shown here is derived from an EMBL/GenBank/DDBJ whole genome shotgun (WGS) entry which is preliminary data.</text>
</comment>
<feature type="region of interest" description="Disordered" evidence="1">
    <location>
        <begin position="89"/>
        <end position="111"/>
    </location>
</feature>
<dbReference type="EMBL" id="BAAATR010000007">
    <property type="protein sequence ID" value="GAA2240233.1"/>
    <property type="molecule type" value="Genomic_DNA"/>
</dbReference>
<gene>
    <name evidence="2" type="ORF">GCM10010430_22090</name>
</gene>
<proteinExistence type="predicted"/>
<protein>
    <submittedName>
        <fullName evidence="2">Uncharacterized protein</fullName>
    </submittedName>
</protein>
<organism evidence="2 3">
    <name type="scientific">Kitasatospora cystarginea</name>
    <dbReference type="NCBI Taxonomy" id="58350"/>
    <lineage>
        <taxon>Bacteria</taxon>
        <taxon>Bacillati</taxon>
        <taxon>Actinomycetota</taxon>
        <taxon>Actinomycetes</taxon>
        <taxon>Kitasatosporales</taxon>
        <taxon>Streptomycetaceae</taxon>
        <taxon>Kitasatospora</taxon>
    </lineage>
</organism>
<keyword evidence="3" id="KW-1185">Reference proteome</keyword>
<accession>A0ABP5QMC6</accession>
<reference evidence="3" key="1">
    <citation type="journal article" date="2019" name="Int. J. Syst. Evol. Microbiol.">
        <title>The Global Catalogue of Microorganisms (GCM) 10K type strain sequencing project: providing services to taxonomists for standard genome sequencing and annotation.</title>
        <authorList>
            <consortium name="The Broad Institute Genomics Platform"/>
            <consortium name="The Broad Institute Genome Sequencing Center for Infectious Disease"/>
            <person name="Wu L."/>
            <person name="Ma J."/>
        </authorList>
    </citation>
    <scope>NUCLEOTIDE SEQUENCE [LARGE SCALE GENOMIC DNA]</scope>
    <source>
        <strain evidence="3">JCM 7356</strain>
    </source>
</reference>
<evidence type="ECO:0000313" key="3">
    <source>
        <dbReference type="Proteomes" id="UP001500305"/>
    </source>
</evidence>
<feature type="compositionally biased region" description="Basic residues" evidence="1">
    <location>
        <begin position="102"/>
        <end position="111"/>
    </location>
</feature>
<evidence type="ECO:0000313" key="2">
    <source>
        <dbReference type="EMBL" id="GAA2240233.1"/>
    </source>
</evidence>
<sequence>MSVTQQYLLDTHRARQLGQPTPLAPGMGELRLLCALREYRRFRAVLAGRPALGRIRHTLARGADPRALWRLALMIRGRTRGPVFVTRRRPGAREGALAARSLPRHRPGPRL</sequence>
<dbReference type="Proteomes" id="UP001500305">
    <property type="component" value="Unassembled WGS sequence"/>
</dbReference>